<evidence type="ECO:0000313" key="4">
    <source>
        <dbReference type="EMBL" id="TLQ08814.1"/>
    </source>
</evidence>
<dbReference type="GO" id="GO:0009307">
    <property type="term" value="P:DNA restriction-modification system"/>
    <property type="evidence" value="ECO:0007669"/>
    <property type="project" value="InterPro"/>
</dbReference>
<dbReference type="AlphaFoldDB" id="A0A5R9C6U5"/>
<dbReference type="EMBL" id="VBTE01000005">
    <property type="protein sequence ID" value="TLQ08814.1"/>
    <property type="molecule type" value="Genomic_DNA"/>
</dbReference>
<dbReference type="OrthoDB" id="9805629at2"/>
<comment type="caution">
    <text evidence="4">The sequence shown here is derived from an EMBL/GenBank/DDBJ whole genome shotgun (WGS) entry which is preliminary data.</text>
</comment>
<dbReference type="GO" id="GO:0009007">
    <property type="term" value="F:site-specific DNA-methyltransferase (adenine-specific) activity"/>
    <property type="evidence" value="ECO:0007669"/>
    <property type="project" value="UniProtKB-EC"/>
</dbReference>
<reference evidence="4 5" key="1">
    <citation type="submission" date="2019-05" db="EMBL/GenBank/DDBJ databases">
        <title>The metagenome of a microbial culture collection derived from dairy environment covers the genomic content of the human microbiome.</title>
        <authorList>
            <person name="Roder T."/>
            <person name="Wuthrich D."/>
            <person name="Sattari Z."/>
            <person name="Von Ah U."/>
            <person name="Bar C."/>
            <person name="Ronchi F."/>
            <person name="Macpherson A.J."/>
            <person name="Ganal-Vonarburg S.C."/>
            <person name="Bruggmann R."/>
            <person name="Vergeres G."/>
        </authorList>
    </citation>
    <scope>NUCLEOTIDE SEQUENCE [LARGE SCALE GENOMIC DNA]</scope>
    <source>
        <strain evidence="4 5">FAM 24235</strain>
    </source>
</reference>
<dbReference type="Gene3D" id="3.40.50.150">
    <property type="entry name" value="Vaccinia Virus protein VP39"/>
    <property type="match status" value="2"/>
</dbReference>
<gene>
    <name evidence="4" type="ORF">FEZ48_02715</name>
</gene>
<evidence type="ECO:0000256" key="2">
    <source>
        <dbReference type="ARBA" id="ARBA00022679"/>
    </source>
</evidence>
<protein>
    <submittedName>
        <fullName evidence="4">DNA adenine methylase</fullName>
    </submittedName>
</protein>
<keyword evidence="3" id="KW-0949">S-adenosyl-L-methionine</keyword>
<dbReference type="RefSeq" id="WP_138470974.1">
    <property type="nucleotide sequence ID" value="NZ_VBTE01000005.1"/>
</dbReference>
<dbReference type="GO" id="GO:0006298">
    <property type="term" value="P:mismatch repair"/>
    <property type="evidence" value="ECO:0007669"/>
    <property type="project" value="TreeGrafter"/>
</dbReference>
<dbReference type="PRINTS" id="PR00505">
    <property type="entry name" value="D12N6MTFRASE"/>
</dbReference>
<dbReference type="PANTHER" id="PTHR30481">
    <property type="entry name" value="DNA ADENINE METHYLASE"/>
    <property type="match status" value="1"/>
</dbReference>
<accession>A0A5R9C6U5</accession>
<dbReference type="Pfam" id="PF02086">
    <property type="entry name" value="MethyltransfD12"/>
    <property type="match status" value="1"/>
</dbReference>
<keyword evidence="1 4" id="KW-0489">Methyltransferase</keyword>
<proteinExistence type="predicted"/>
<dbReference type="SUPFAM" id="SSF53335">
    <property type="entry name" value="S-adenosyl-L-methionine-dependent methyltransferases"/>
    <property type="match status" value="1"/>
</dbReference>
<dbReference type="PIRSF" id="PIRSF000398">
    <property type="entry name" value="M_m6A_EcoRV"/>
    <property type="match status" value="1"/>
</dbReference>
<keyword evidence="2" id="KW-0808">Transferase</keyword>
<sequence>MKRILNYPGSKWSMASTIVNIMPEHKTYVEPFFGSGAVFFNKPKTKVETINDLDSRLINFFKVCRENPDKLIKAIQFTPHSREEYQLSYIVADDPIEDARRLMIRCWQAIGAKTSDITGWRSLIESNGPDTSNEWANIWKRIEEVAIRLKGVQIEHQDAVKLLERYSRKDVLTYVDPPYLLETRSKRHYKHEFTNEDHENLLNCLLLFKGKVILSGYESSMYNSYLKDWHKVYINSNAEAGASRTEVLWTNFEPIGQIDLMEYLEGVKQ</sequence>
<dbReference type="InterPro" id="IPR012327">
    <property type="entry name" value="MeTrfase_D12"/>
</dbReference>
<dbReference type="PANTHER" id="PTHR30481:SF4">
    <property type="entry name" value="SITE-SPECIFIC DNA-METHYLTRANSFERASE (ADENINE-SPECIFIC)"/>
    <property type="match status" value="1"/>
</dbReference>
<dbReference type="InterPro" id="IPR012263">
    <property type="entry name" value="M_m6A_EcoRV"/>
</dbReference>
<evidence type="ECO:0000256" key="3">
    <source>
        <dbReference type="ARBA" id="ARBA00022691"/>
    </source>
</evidence>
<organism evidence="4 5">
    <name type="scientific">Marinilactibacillus psychrotolerans</name>
    <dbReference type="NCBI Taxonomy" id="191770"/>
    <lineage>
        <taxon>Bacteria</taxon>
        <taxon>Bacillati</taxon>
        <taxon>Bacillota</taxon>
        <taxon>Bacilli</taxon>
        <taxon>Lactobacillales</taxon>
        <taxon>Carnobacteriaceae</taxon>
        <taxon>Marinilactibacillus</taxon>
    </lineage>
</organism>
<dbReference type="GO" id="GO:1904047">
    <property type="term" value="F:S-adenosyl-L-methionine binding"/>
    <property type="evidence" value="ECO:0007669"/>
    <property type="project" value="TreeGrafter"/>
</dbReference>
<evidence type="ECO:0000256" key="1">
    <source>
        <dbReference type="ARBA" id="ARBA00022603"/>
    </source>
</evidence>
<evidence type="ECO:0000313" key="5">
    <source>
        <dbReference type="Proteomes" id="UP000307201"/>
    </source>
</evidence>
<dbReference type="GO" id="GO:0043565">
    <property type="term" value="F:sequence-specific DNA binding"/>
    <property type="evidence" value="ECO:0007669"/>
    <property type="project" value="TreeGrafter"/>
</dbReference>
<dbReference type="Proteomes" id="UP000307201">
    <property type="component" value="Unassembled WGS sequence"/>
</dbReference>
<dbReference type="GO" id="GO:0032259">
    <property type="term" value="P:methylation"/>
    <property type="evidence" value="ECO:0007669"/>
    <property type="project" value="UniProtKB-KW"/>
</dbReference>
<dbReference type="InterPro" id="IPR029063">
    <property type="entry name" value="SAM-dependent_MTases_sf"/>
</dbReference>
<name>A0A5R9C6U5_9LACT</name>